<evidence type="ECO:0000313" key="1">
    <source>
        <dbReference type="EMBL" id="SHF89372.1"/>
    </source>
</evidence>
<dbReference type="RefSeq" id="WP_073040619.1">
    <property type="nucleotide sequence ID" value="NZ_FQVB01000031.1"/>
</dbReference>
<dbReference type="PANTHER" id="PTHR43393:SF3">
    <property type="entry name" value="LYSINE DECARBOXYLASE-LIKE PROTEIN"/>
    <property type="match status" value="1"/>
</dbReference>
<reference evidence="2" key="1">
    <citation type="submission" date="2016-11" db="EMBL/GenBank/DDBJ databases">
        <authorList>
            <person name="Varghese N."/>
            <person name="Submissions S."/>
        </authorList>
    </citation>
    <scope>NUCLEOTIDE SEQUENCE [LARGE SCALE GENOMIC DNA]</scope>
    <source>
        <strain evidence="2">DSM 9756</strain>
    </source>
</reference>
<gene>
    <name evidence="1" type="ORF">SAMN02745206_02851</name>
</gene>
<organism evidence="1 2">
    <name type="scientific">Desulfacinum infernum DSM 9756</name>
    <dbReference type="NCBI Taxonomy" id="1121391"/>
    <lineage>
        <taxon>Bacteria</taxon>
        <taxon>Pseudomonadati</taxon>
        <taxon>Thermodesulfobacteriota</taxon>
        <taxon>Syntrophobacteria</taxon>
        <taxon>Syntrophobacterales</taxon>
        <taxon>Syntrophobacteraceae</taxon>
        <taxon>Desulfacinum</taxon>
    </lineage>
</organism>
<dbReference type="GO" id="GO:0005829">
    <property type="term" value="C:cytosol"/>
    <property type="evidence" value="ECO:0007669"/>
    <property type="project" value="TreeGrafter"/>
</dbReference>
<name>A0A1M5FE09_9BACT</name>
<protein>
    <recommendedName>
        <fullName evidence="3">TIGR00725 family protein</fullName>
    </recommendedName>
</protein>
<dbReference type="STRING" id="1121391.SAMN02745206_02851"/>
<dbReference type="Pfam" id="PF18306">
    <property type="entry name" value="LDcluster4"/>
    <property type="match status" value="1"/>
</dbReference>
<evidence type="ECO:0008006" key="3">
    <source>
        <dbReference type="Google" id="ProtNLM"/>
    </source>
</evidence>
<dbReference type="Gene3D" id="3.40.50.450">
    <property type="match status" value="1"/>
</dbReference>
<dbReference type="AlphaFoldDB" id="A0A1M5FE09"/>
<dbReference type="SUPFAM" id="SSF102405">
    <property type="entry name" value="MCP/YpsA-like"/>
    <property type="match status" value="1"/>
</dbReference>
<dbReference type="InterPro" id="IPR005268">
    <property type="entry name" value="CHP00725"/>
</dbReference>
<evidence type="ECO:0000313" key="2">
    <source>
        <dbReference type="Proteomes" id="UP000184076"/>
    </source>
</evidence>
<sequence>MRRPIVAVVGAGKASEAARDTARRVGRAVARSGAVLICGGLGGVMEAAARGAKQAGGVTLGVLPGPDTSQANPFIDYPIATNMGQARNAVIVQTADAVVSVYGGYGTLSEIALALKAGKPVFCIHPPCEVPGARIVESPEEAVERAVAEARERIESSEGKGASAS</sequence>
<dbReference type="NCBIfam" id="TIGR00725">
    <property type="entry name" value="TIGR00725 family protein"/>
    <property type="match status" value="1"/>
</dbReference>
<dbReference type="InterPro" id="IPR052341">
    <property type="entry name" value="LOG_family_nucleotidases"/>
</dbReference>
<dbReference type="EMBL" id="FQVB01000031">
    <property type="protein sequence ID" value="SHF89372.1"/>
    <property type="molecule type" value="Genomic_DNA"/>
</dbReference>
<dbReference type="InterPro" id="IPR041164">
    <property type="entry name" value="LDcluster4"/>
</dbReference>
<dbReference type="Proteomes" id="UP000184076">
    <property type="component" value="Unassembled WGS sequence"/>
</dbReference>
<proteinExistence type="predicted"/>
<keyword evidence="2" id="KW-1185">Reference proteome</keyword>
<dbReference type="PANTHER" id="PTHR43393">
    <property type="entry name" value="CYTOKININ RIBOSIDE 5'-MONOPHOSPHATE PHOSPHORIBOHYDROLASE"/>
    <property type="match status" value="1"/>
</dbReference>
<accession>A0A1M5FE09</accession>
<dbReference type="OrthoDB" id="9794039at2"/>